<dbReference type="Pfam" id="PF16198">
    <property type="entry name" value="TruB_C_2"/>
    <property type="match status" value="1"/>
</dbReference>
<dbReference type="InterPro" id="IPR002501">
    <property type="entry name" value="PsdUridine_synth_N"/>
</dbReference>
<name>A0A938XZE9_9BACL</name>
<dbReference type="Proteomes" id="UP000717624">
    <property type="component" value="Unassembled WGS sequence"/>
</dbReference>
<feature type="domain" description="tRNA pseudouridylate synthase B C-terminal" evidence="7">
    <location>
        <begin position="180"/>
        <end position="239"/>
    </location>
</feature>
<dbReference type="InterPro" id="IPR014780">
    <property type="entry name" value="tRNA_psdUridine_synth_TruB"/>
</dbReference>
<dbReference type="EC" id="5.4.99.25" evidence="5"/>
<dbReference type="RefSeq" id="WP_204518316.1">
    <property type="nucleotide sequence ID" value="NZ_BAABIN010000002.1"/>
</dbReference>
<dbReference type="FunFam" id="3.30.2350.10:FF:000011">
    <property type="entry name" value="tRNA pseudouridine synthase B"/>
    <property type="match status" value="1"/>
</dbReference>
<feature type="active site" description="Nucleophile" evidence="5">
    <location>
        <position position="41"/>
    </location>
</feature>
<proteinExistence type="inferred from homology"/>
<dbReference type="GO" id="GO:1990481">
    <property type="term" value="P:mRNA pseudouridine synthesis"/>
    <property type="evidence" value="ECO:0007669"/>
    <property type="project" value="TreeGrafter"/>
</dbReference>
<evidence type="ECO:0000256" key="2">
    <source>
        <dbReference type="ARBA" id="ARBA00005642"/>
    </source>
</evidence>
<comment type="caution">
    <text evidence="8">The sequence shown here is derived from an EMBL/GenBank/DDBJ whole genome shotgun (WGS) entry which is preliminary data.</text>
</comment>
<dbReference type="GO" id="GO:0003723">
    <property type="term" value="F:RNA binding"/>
    <property type="evidence" value="ECO:0007669"/>
    <property type="project" value="InterPro"/>
</dbReference>
<keyword evidence="9" id="KW-1185">Reference proteome</keyword>
<dbReference type="PANTHER" id="PTHR13767">
    <property type="entry name" value="TRNA-PSEUDOURIDINE SYNTHASE"/>
    <property type="match status" value="1"/>
</dbReference>
<gene>
    <name evidence="5" type="primary">truB</name>
    <name evidence="8" type="ORF">JOD01_002180</name>
</gene>
<dbReference type="Pfam" id="PF01509">
    <property type="entry name" value="TruB_N"/>
    <property type="match status" value="1"/>
</dbReference>
<dbReference type="InterPro" id="IPR020103">
    <property type="entry name" value="PsdUridine_synth_cat_dom_sf"/>
</dbReference>
<comment type="catalytic activity">
    <reaction evidence="1 5">
        <text>uridine(55) in tRNA = pseudouridine(55) in tRNA</text>
        <dbReference type="Rhea" id="RHEA:42532"/>
        <dbReference type="Rhea" id="RHEA-COMP:10101"/>
        <dbReference type="Rhea" id="RHEA-COMP:10102"/>
        <dbReference type="ChEBI" id="CHEBI:65314"/>
        <dbReference type="ChEBI" id="CHEBI:65315"/>
        <dbReference type="EC" id="5.4.99.25"/>
    </reaction>
</comment>
<dbReference type="GO" id="GO:0160148">
    <property type="term" value="F:tRNA pseudouridine(55) synthase activity"/>
    <property type="evidence" value="ECO:0007669"/>
    <property type="project" value="UniProtKB-EC"/>
</dbReference>
<keyword evidence="3 5" id="KW-0819">tRNA processing</keyword>
<organism evidence="8 9">
    <name type="scientific">Brevibacillus fulvus</name>
    <dbReference type="NCBI Taxonomy" id="1125967"/>
    <lineage>
        <taxon>Bacteria</taxon>
        <taxon>Bacillati</taxon>
        <taxon>Bacillota</taxon>
        <taxon>Bacilli</taxon>
        <taxon>Bacillales</taxon>
        <taxon>Paenibacillaceae</taxon>
        <taxon>Brevibacillus</taxon>
    </lineage>
</organism>
<comment type="similarity">
    <text evidence="2 5">Belongs to the pseudouridine synthase TruB family. Type 1 subfamily.</text>
</comment>
<evidence type="ECO:0000313" key="9">
    <source>
        <dbReference type="Proteomes" id="UP000717624"/>
    </source>
</evidence>
<sequence>MIQQDGVLVLHKPAGMTSHDCVAQVRRLFHTKKAGHTGTLDPEVTGVLPVCLGQATRIVEYLQELPKAYEVVMRLGYSTTTEDASGELLQQKQVDTEITEEQVKAAMQQFLGEIEQIPPMYSAVKVNGQRLYDLAREGKVIERQPRTVTIYRLALHSIETHEGVVDVSFACECSKGTYMRTLCVDLGEKLGYPAHMLRLVRVKSGPFSLDQAIPLHKLQELAGQEEQLAELLVPLGDALSFLPRCDIAPERKKAVQSGLETALPDTQLPEGSLVRLYCEQELLGLHRVHYGQRGPFGKAEKIFQPNSKA</sequence>
<dbReference type="EMBL" id="JAFBEB010000006">
    <property type="protein sequence ID" value="MBM7590576.1"/>
    <property type="molecule type" value="Genomic_DNA"/>
</dbReference>
<feature type="domain" description="Pseudouridine synthase II N-terminal" evidence="6">
    <location>
        <begin position="26"/>
        <end position="179"/>
    </location>
</feature>
<dbReference type="HAMAP" id="MF_01080">
    <property type="entry name" value="TruB_bact"/>
    <property type="match status" value="1"/>
</dbReference>
<evidence type="ECO:0000256" key="1">
    <source>
        <dbReference type="ARBA" id="ARBA00000385"/>
    </source>
</evidence>
<dbReference type="NCBIfam" id="TIGR00431">
    <property type="entry name" value="TruB"/>
    <property type="match status" value="1"/>
</dbReference>
<evidence type="ECO:0000256" key="5">
    <source>
        <dbReference type="HAMAP-Rule" id="MF_01080"/>
    </source>
</evidence>
<dbReference type="SUPFAM" id="SSF55120">
    <property type="entry name" value="Pseudouridine synthase"/>
    <property type="match status" value="1"/>
</dbReference>
<evidence type="ECO:0000256" key="3">
    <source>
        <dbReference type="ARBA" id="ARBA00022694"/>
    </source>
</evidence>
<evidence type="ECO:0000259" key="7">
    <source>
        <dbReference type="Pfam" id="PF16198"/>
    </source>
</evidence>
<evidence type="ECO:0000259" key="6">
    <source>
        <dbReference type="Pfam" id="PF01509"/>
    </source>
</evidence>
<accession>A0A938XZE9</accession>
<protein>
    <recommendedName>
        <fullName evidence="5">tRNA pseudouridine synthase B</fullName>
        <ecNumber evidence="5">5.4.99.25</ecNumber>
    </recommendedName>
    <alternativeName>
        <fullName evidence="5">tRNA pseudouridine(55) synthase</fullName>
        <shortName evidence="5">Psi55 synthase</shortName>
    </alternativeName>
    <alternativeName>
        <fullName evidence="5">tRNA pseudouridylate synthase</fullName>
    </alternativeName>
    <alternativeName>
        <fullName evidence="5">tRNA-uridine isomerase</fullName>
    </alternativeName>
</protein>
<dbReference type="AlphaFoldDB" id="A0A938XZE9"/>
<evidence type="ECO:0000256" key="4">
    <source>
        <dbReference type="ARBA" id="ARBA00023235"/>
    </source>
</evidence>
<dbReference type="GO" id="GO:0031119">
    <property type="term" value="P:tRNA pseudouridine synthesis"/>
    <property type="evidence" value="ECO:0007669"/>
    <property type="project" value="UniProtKB-UniRule"/>
</dbReference>
<keyword evidence="4 5" id="KW-0413">Isomerase</keyword>
<dbReference type="Gene3D" id="3.30.2350.10">
    <property type="entry name" value="Pseudouridine synthase"/>
    <property type="match status" value="1"/>
</dbReference>
<comment type="function">
    <text evidence="5">Responsible for synthesis of pseudouridine from uracil-55 in the psi GC loop of transfer RNAs.</text>
</comment>
<dbReference type="CDD" id="cd02573">
    <property type="entry name" value="PseudoU_synth_EcTruB"/>
    <property type="match status" value="1"/>
</dbReference>
<dbReference type="PANTHER" id="PTHR13767:SF2">
    <property type="entry name" value="PSEUDOURIDYLATE SYNTHASE TRUB1"/>
    <property type="match status" value="1"/>
</dbReference>
<reference evidence="8" key="1">
    <citation type="submission" date="2021-01" db="EMBL/GenBank/DDBJ databases">
        <title>Genomic Encyclopedia of Type Strains, Phase IV (KMG-IV): sequencing the most valuable type-strain genomes for metagenomic binning, comparative biology and taxonomic classification.</title>
        <authorList>
            <person name="Goeker M."/>
        </authorList>
    </citation>
    <scope>NUCLEOTIDE SEQUENCE</scope>
    <source>
        <strain evidence="8">DSM 25523</strain>
    </source>
</reference>
<evidence type="ECO:0000313" key="8">
    <source>
        <dbReference type="EMBL" id="MBM7590576.1"/>
    </source>
</evidence>
<dbReference type="InterPro" id="IPR032819">
    <property type="entry name" value="TruB_C"/>
</dbReference>